<sequence length="823" mass="89882">MQSLSSFFSSHRMPLRTQAFAERFKYGIISSSLLSPAFSTTPIAESHRRTLSPSLPGKLYNNHSRTPSAAESMMTDNLSLSMPPEPETPLWPFTLSFTVAVVAFSARFYFCALLLLAAALYYMHVHRLDGHSEVDVMTPSLLALQHLTAAGHVWDTVINDTFTLLENAEQSVFYSPTSALTPSSSLRVALSTSLLTTQTQCDNVRQLLSAITSPSELAQLAEMYAPPSPIKATFARSNNSHRPLSHPGSPPHATPATDRTKKRSTWNGSYTSLALAGTSPALAIRRGKRRSDLSALLGSTSPTPARTRSRNALSSPPQLLADVSEEEGMVTAESSLDEEEHSFGAAALGLYRSRVCEGLRALELSHRRTPSSLSCGSSTRHRTTMSPGSRYTSMHTTRHPFSLSSLRQSLQNALASKRFACSHLLALRFEDDEDDVYWEDVRSVMSLLTSTLVDASSRLSEVLDEVEEERLKMDDTPSESASGLQTPSSLASPPPSRTRLPLEQVVSFAPTPSHVARFASHMDAISSALDDAREQLRQCVALLKEDQTLHSPSHSSHPSSSSCGDVPPGGVSAAVNVSAEPSEHPAIQAYERLRRELGLALRECERGRERLVQIVAPPTPSTEEDFFADDPDDVKDASQPPLPSSSRDDDVRLTVLSPSGEPVQLEPERERESEPGLGVHSDDATAHLLFAASAAHLPPPGIEQVFETDSGGVGTFMRERSKMSREERIRLARAKRERGERVSRPGHEPIHDADAAPHGPADDASSPRRERWGPSGDVVQELKDVIWKVGERRRKMTESQMLLGTVISGLENPSLSRVDMDMS</sequence>
<feature type="compositionally biased region" description="Polar residues" evidence="1">
    <location>
        <begin position="478"/>
        <end position="491"/>
    </location>
</feature>
<feature type="compositionally biased region" description="Acidic residues" evidence="1">
    <location>
        <begin position="622"/>
        <end position="633"/>
    </location>
</feature>
<feature type="compositionally biased region" description="Low complexity" evidence="1">
    <location>
        <begin position="550"/>
        <end position="562"/>
    </location>
</feature>
<feature type="region of interest" description="Disordered" evidence="1">
    <location>
        <begin position="468"/>
        <end position="498"/>
    </location>
</feature>
<organism evidence="2 3">
    <name type="scientific">Boletus edulis BED1</name>
    <dbReference type="NCBI Taxonomy" id="1328754"/>
    <lineage>
        <taxon>Eukaryota</taxon>
        <taxon>Fungi</taxon>
        <taxon>Dikarya</taxon>
        <taxon>Basidiomycota</taxon>
        <taxon>Agaricomycotina</taxon>
        <taxon>Agaricomycetes</taxon>
        <taxon>Agaricomycetidae</taxon>
        <taxon>Boletales</taxon>
        <taxon>Boletineae</taxon>
        <taxon>Boletaceae</taxon>
        <taxon>Boletoideae</taxon>
        <taxon>Boletus</taxon>
    </lineage>
</organism>
<feature type="compositionally biased region" description="Polar residues" evidence="1">
    <location>
        <begin position="297"/>
        <end position="317"/>
    </location>
</feature>
<accession>A0AAD4C561</accession>
<evidence type="ECO:0000313" key="2">
    <source>
        <dbReference type="EMBL" id="KAF8448779.1"/>
    </source>
</evidence>
<reference evidence="2" key="1">
    <citation type="submission" date="2019-10" db="EMBL/GenBank/DDBJ databases">
        <authorList>
            <consortium name="DOE Joint Genome Institute"/>
            <person name="Kuo A."/>
            <person name="Miyauchi S."/>
            <person name="Kiss E."/>
            <person name="Drula E."/>
            <person name="Kohler A."/>
            <person name="Sanchez-Garcia M."/>
            <person name="Andreopoulos B."/>
            <person name="Barry K.W."/>
            <person name="Bonito G."/>
            <person name="Buee M."/>
            <person name="Carver A."/>
            <person name="Chen C."/>
            <person name="Cichocki N."/>
            <person name="Clum A."/>
            <person name="Culley D."/>
            <person name="Crous P.W."/>
            <person name="Fauchery L."/>
            <person name="Girlanda M."/>
            <person name="Hayes R."/>
            <person name="Keri Z."/>
            <person name="LaButti K."/>
            <person name="Lipzen A."/>
            <person name="Lombard V."/>
            <person name="Magnuson J."/>
            <person name="Maillard F."/>
            <person name="Morin E."/>
            <person name="Murat C."/>
            <person name="Nolan M."/>
            <person name="Ohm R."/>
            <person name="Pangilinan J."/>
            <person name="Pereira M."/>
            <person name="Perotto S."/>
            <person name="Peter M."/>
            <person name="Riley R."/>
            <person name="Sitrit Y."/>
            <person name="Stielow B."/>
            <person name="Szollosi G."/>
            <person name="Zifcakova L."/>
            <person name="Stursova M."/>
            <person name="Spatafora J.W."/>
            <person name="Tedersoo L."/>
            <person name="Vaario L.-M."/>
            <person name="Yamada A."/>
            <person name="Yan M."/>
            <person name="Wang P."/>
            <person name="Xu J."/>
            <person name="Bruns T."/>
            <person name="Baldrian P."/>
            <person name="Vilgalys R."/>
            <person name="Henrissat B."/>
            <person name="Grigoriev I.V."/>
            <person name="Hibbett D."/>
            <person name="Nagy L.G."/>
            <person name="Martin F.M."/>
        </authorList>
    </citation>
    <scope>NUCLEOTIDE SEQUENCE</scope>
    <source>
        <strain evidence="2">BED1</strain>
    </source>
</reference>
<protein>
    <recommendedName>
        <fullName evidence="4">Myosin-binding domain-containing protein</fullName>
    </recommendedName>
</protein>
<feature type="compositionally biased region" description="Basic and acidic residues" evidence="1">
    <location>
        <begin position="737"/>
        <end position="755"/>
    </location>
</feature>
<dbReference type="EMBL" id="WHUW01000003">
    <property type="protein sequence ID" value="KAF8448779.1"/>
    <property type="molecule type" value="Genomic_DNA"/>
</dbReference>
<evidence type="ECO:0000256" key="1">
    <source>
        <dbReference type="SAM" id="MobiDB-lite"/>
    </source>
</evidence>
<feature type="region of interest" description="Disordered" evidence="1">
    <location>
        <begin position="547"/>
        <end position="574"/>
    </location>
</feature>
<name>A0AAD4C561_BOLED</name>
<dbReference type="Proteomes" id="UP001194468">
    <property type="component" value="Unassembled WGS sequence"/>
</dbReference>
<feature type="region of interest" description="Disordered" evidence="1">
    <location>
        <begin position="293"/>
        <end position="337"/>
    </location>
</feature>
<comment type="caution">
    <text evidence="2">The sequence shown here is derived from an EMBL/GenBank/DDBJ whole genome shotgun (WGS) entry which is preliminary data.</text>
</comment>
<feature type="compositionally biased region" description="Basic and acidic residues" evidence="1">
    <location>
        <begin position="666"/>
        <end position="680"/>
    </location>
</feature>
<proteinExistence type="predicted"/>
<gene>
    <name evidence="2" type="ORF">L210DRAFT_2625725</name>
</gene>
<feature type="region of interest" description="Disordered" evidence="1">
    <location>
        <begin position="732"/>
        <end position="776"/>
    </location>
</feature>
<feature type="region of interest" description="Disordered" evidence="1">
    <location>
        <begin position="370"/>
        <end position="393"/>
    </location>
</feature>
<keyword evidence="3" id="KW-1185">Reference proteome</keyword>
<feature type="region of interest" description="Disordered" evidence="1">
    <location>
        <begin position="612"/>
        <end position="680"/>
    </location>
</feature>
<reference evidence="2" key="2">
    <citation type="journal article" date="2020" name="Nat. Commun.">
        <title>Large-scale genome sequencing of mycorrhizal fungi provides insights into the early evolution of symbiotic traits.</title>
        <authorList>
            <person name="Miyauchi S."/>
            <person name="Kiss E."/>
            <person name="Kuo A."/>
            <person name="Drula E."/>
            <person name="Kohler A."/>
            <person name="Sanchez-Garcia M."/>
            <person name="Morin E."/>
            <person name="Andreopoulos B."/>
            <person name="Barry K.W."/>
            <person name="Bonito G."/>
            <person name="Buee M."/>
            <person name="Carver A."/>
            <person name="Chen C."/>
            <person name="Cichocki N."/>
            <person name="Clum A."/>
            <person name="Culley D."/>
            <person name="Crous P.W."/>
            <person name="Fauchery L."/>
            <person name="Girlanda M."/>
            <person name="Hayes R.D."/>
            <person name="Keri Z."/>
            <person name="LaButti K."/>
            <person name="Lipzen A."/>
            <person name="Lombard V."/>
            <person name="Magnuson J."/>
            <person name="Maillard F."/>
            <person name="Murat C."/>
            <person name="Nolan M."/>
            <person name="Ohm R.A."/>
            <person name="Pangilinan J."/>
            <person name="Pereira M.F."/>
            <person name="Perotto S."/>
            <person name="Peter M."/>
            <person name="Pfister S."/>
            <person name="Riley R."/>
            <person name="Sitrit Y."/>
            <person name="Stielow J.B."/>
            <person name="Szollosi G."/>
            <person name="Zifcakova L."/>
            <person name="Stursova M."/>
            <person name="Spatafora J.W."/>
            <person name="Tedersoo L."/>
            <person name="Vaario L.M."/>
            <person name="Yamada A."/>
            <person name="Yan M."/>
            <person name="Wang P."/>
            <person name="Xu J."/>
            <person name="Bruns T."/>
            <person name="Baldrian P."/>
            <person name="Vilgalys R."/>
            <person name="Dunand C."/>
            <person name="Henrissat B."/>
            <person name="Grigoriev I.V."/>
            <person name="Hibbett D."/>
            <person name="Nagy L.G."/>
            <person name="Martin F.M."/>
        </authorList>
    </citation>
    <scope>NUCLEOTIDE SEQUENCE</scope>
    <source>
        <strain evidence="2">BED1</strain>
    </source>
</reference>
<dbReference type="AlphaFoldDB" id="A0AAD4C561"/>
<evidence type="ECO:0008006" key="4">
    <source>
        <dbReference type="Google" id="ProtNLM"/>
    </source>
</evidence>
<feature type="region of interest" description="Disordered" evidence="1">
    <location>
        <begin position="231"/>
        <end position="265"/>
    </location>
</feature>
<evidence type="ECO:0000313" key="3">
    <source>
        <dbReference type="Proteomes" id="UP001194468"/>
    </source>
</evidence>